<proteinExistence type="predicted"/>
<dbReference type="EMBL" id="CM023470">
    <property type="protein sequence ID" value="KAH7977846.1"/>
    <property type="molecule type" value="Genomic_DNA"/>
</dbReference>
<organism evidence="1 2">
    <name type="scientific">Dermacentor silvarum</name>
    <name type="common">Tick</name>
    <dbReference type="NCBI Taxonomy" id="543639"/>
    <lineage>
        <taxon>Eukaryota</taxon>
        <taxon>Metazoa</taxon>
        <taxon>Ecdysozoa</taxon>
        <taxon>Arthropoda</taxon>
        <taxon>Chelicerata</taxon>
        <taxon>Arachnida</taxon>
        <taxon>Acari</taxon>
        <taxon>Parasitiformes</taxon>
        <taxon>Ixodida</taxon>
        <taxon>Ixodoidea</taxon>
        <taxon>Ixodidae</taxon>
        <taxon>Rhipicephalinae</taxon>
        <taxon>Dermacentor</taxon>
    </lineage>
</organism>
<evidence type="ECO:0000313" key="2">
    <source>
        <dbReference type="Proteomes" id="UP000821865"/>
    </source>
</evidence>
<reference evidence="1" key="1">
    <citation type="submission" date="2020-05" db="EMBL/GenBank/DDBJ databases">
        <title>Large-scale comparative analyses of tick genomes elucidate their genetic diversity and vector capacities.</title>
        <authorList>
            <person name="Jia N."/>
            <person name="Wang J."/>
            <person name="Shi W."/>
            <person name="Du L."/>
            <person name="Sun Y."/>
            <person name="Zhan W."/>
            <person name="Jiang J."/>
            <person name="Wang Q."/>
            <person name="Zhang B."/>
            <person name="Ji P."/>
            <person name="Sakyi L.B."/>
            <person name="Cui X."/>
            <person name="Yuan T."/>
            <person name="Jiang B."/>
            <person name="Yang W."/>
            <person name="Lam T.T.-Y."/>
            <person name="Chang Q."/>
            <person name="Ding S."/>
            <person name="Wang X."/>
            <person name="Zhu J."/>
            <person name="Ruan X."/>
            <person name="Zhao L."/>
            <person name="Wei J."/>
            <person name="Que T."/>
            <person name="Du C."/>
            <person name="Cheng J."/>
            <person name="Dai P."/>
            <person name="Han X."/>
            <person name="Huang E."/>
            <person name="Gao Y."/>
            <person name="Liu J."/>
            <person name="Shao H."/>
            <person name="Ye R."/>
            <person name="Li L."/>
            <person name="Wei W."/>
            <person name="Wang X."/>
            <person name="Wang C."/>
            <person name="Yang T."/>
            <person name="Huo Q."/>
            <person name="Li W."/>
            <person name="Guo W."/>
            <person name="Chen H."/>
            <person name="Zhou L."/>
            <person name="Ni X."/>
            <person name="Tian J."/>
            <person name="Zhou Y."/>
            <person name="Sheng Y."/>
            <person name="Liu T."/>
            <person name="Pan Y."/>
            <person name="Xia L."/>
            <person name="Li J."/>
            <person name="Zhao F."/>
            <person name="Cao W."/>
        </authorList>
    </citation>
    <scope>NUCLEOTIDE SEQUENCE</scope>
    <source>
        <strain evidence="1">Dsil-2018</strain>
    </source>
</reference>
<gene>
    <name evidence="1" type="ORF">HPB49_003754</name>
</gene>
<comment type="caution">
    <text evidence="1">The sequence shown here is derived from an EMBL/GenBank/DDBJ whole genome shotgun (WGS) entry which is preliminary data.</text>
</comment>
<keyword evidence="2" id="KW-1185">Reference proteome</keyword>
<dbReference type="Proteomes" id="UP000821865">
    <property type="component" value="Chromosome 1"/>
</dbReference>
<accession>A0ACB8DU87</accession>
<evidence type="ECO:0000313" key="1">
    <source>
        <dbReference type="EMBL" id="KAH7977846.1"/>
    </source>
</evidence>
<protein>
    <submittedName>
        <fullName evidence="1">Uncharacterized protein</fullName>
    </submittedName>
</protein>
<sequence length="117" mass="13354">MVTDTAAVYRTKYPDYAYDSHQAHQRKQQERRLRCTSPGASPLAPLLHLAIVHDSRSPFRYTSCSCAFNEGDAYSRHLGCHQRTGFCSRCSPARLFGDEEEIRAHLAVHEMGNRRTK</sequence>
<name>A0ACB8DU87_DERSI</name>